<proteinExistence type="predicted"/>
<reference evidence="1 2" key="1">
    <citation type="journal article" date="2019" name="Int. J. Syst. Evol. Microbiol.">
        <title>The Global Catalogue of Microorganisms (GCM) 10K type strain sequencing project: providing services to taxonomists for standard genome sequencing and annotation.</title>
        <authorList>
            <consortium name="The Broad Institute Genomics Platform"/>
            <consortium name="The Broad Institute Genome Sequencing Center for Infectious Disease"/>
            <person name="Wu L."/>
            <person name="Ma J."/>
        </authorList>
    </citation>
    <scope>NUCLEOTIDE SEQUENCE [LARGE SCALE GENOMIC DNA]</scope>
    <source>
        <strain evidence="1 2">JCM 11756</strain>
    </source>
</reference>
<sequence length="82" mass="8364">MMPAASPSEWLAAAGVGVGVFGAFVALPVLALADKDQPVRLTLVPVRATAEAVAQAAAWARFQAAVLLLAWAGLVAPKEVAR</sequence>
<protein>
    <submittedName>
        <fullName evidence="1">Uncharacterized protein</fullName>
    </submittedName>
</protein>
<dbReference type="Proteomes" id="UP001500973">
    <property type="component" value="Unassembled WGS sequence"/>
</dbReference>
<name>A0ABN1Z4V5_9ACTN</name>
<evidence type="ECO:0000313" key="2">
    <source>
        <dbReference type="Proteomes" id="UP001500973"/>
    </source>
</evidence>
<gene>
    <name evidence="1" type="ORF">GCM10009601_51110</name>
</gene>
<evidence type="ECO:0000313" key="1">
    <source>
        <dbReference type="EMBL" id="GAA1431664.1"/>
    </source>
</evidence>
<keyword evidence="2" id="KW-1185">Reference proteome</keyword>
<accession>A0ABN1Z4V5</accession>
<dbReference type="EMBL" id="BAAAIZ010000090">
    <property type="protein sequence ID" value="GAA1431664.1"/>
    <property type="molecule type" value="Genomic_DNA"/>
</dbReference>
<comment type="caution">
    <text evidence="1">The sequence shown here is derived from an EMBL/GenBank/DDBJ whole genome shotgun (WGS) entry which is preliminary data.</text>
</comment>
<organism evidence="1 2">
    <name type="scientific">Streptomyces thermospinosisporus</name>
    <dbReference type="NCBI Taxonomy" id="161482"/>
    <lineage>
        <taxon>Bacteria</taxon>
        <taxon>Bacillati</taxon>
        <taxon>Actinomycetota</taxon>
        <taxon>Actinomycetes</taxon>
        <taxon>Kitasatosporales</taxon>
        <taxon>Streptomycetaceae</taxon>
        <taxon>Streptomyces</taxon>
    </lineage>
</organism>